<proteinExistence type="predicted"/>
<evidence type="ECO:0000256" key="4">
    <source>
        <dbReference type="SAM" id="MobiDB-lite"/>
    </source>
</evidence>
<dbReference type="InterPro" id="IPR018337">
    <property type="entry name" value="Cell_wall/Cho-bd_repeat"/>
</dbReference>
<keyword evidence="1" id="KW-0677">Repeat</keyword>
<dbReference type="HOGENOM" id="CLU_377997_0_0_9"/>
<keyword evidence="6" id="KW-1185">Reference proteome</keyword>
<dbReference type="Pfam" id="PF19127">
    <property type="entry name" value="Choline_bind_3"/>
    <property type="match status" value="1"/>
</dbReference>
<feature type="repeat" description="Cell wall-binding" evidence="2">
    <location>
        <begin position="670"/>
        <end position="689"/>
    </location>
</feature>
<evidence type="ECO:0000256" key="3">
    <source>
        <dbReference type="SAM" id="Coils"/>
    </source>
</evidence>
<evidence type="ECO:0000256" key="2">
    <source>
        <dbReference type="PROSITE-ProRule" id="PRU00591"/>
    </source>
</evidence>
<dbReference type="Pfam" id="PF19085">
    <property type="entry name" value="Choline_bind_2"/>
    <property type="match status" value="1"/>
</dbReference>
<name>C4IMV7_CLOBU</name>
<dbReference type="Gene3D" id="2.10.270.10">
    <property type="entry name" value="Cholin Binding"/>
    <property type="match status" value="2"/>
</dbReference>
<dbReference type="EMBL" id="ACOM01000011">
    <property type="protein sequence ID" value="EEP52423.1"/>
    <property type="molecule type" value="Genomic_DNA"/>
</dbReference>
<feature type="repeat" description="Cell wall-binding" evidence="2">
    <location>
        <begin position="629"/>
        <end position="648"/>
    </location>
</feature>
<dbReference type="AlphaFoldDB" id="C4IMV7"/>
<evidence type="ECO:0000313" key="6">
    <source>
        <dbReference type="Proteomes" id="UP000003081"/>
    </source>
</evidence>
<evidence type="ECO:0000313" key="5">
    <source>
        <dbReference type="EMBL" id="EEP52423.1"/>
    </source>
</evidence>
<feature type="coiled-coil region" evidence="3">
    <location>
        <begin position="476"/>
        <end position="520"/>
    </location>
</feature>
<feature type="repeat" description="Cell wall-binding" evidence="2">
    <location>
        <begin position="650"/>
        <end position="669"/>
    </location>
</feature>
<sequence length="733" mass="85049">MYRKRYAKSTVIALTATTIFQSTSMITNLFDVNTFAVDNIQTNEKVEVLNSEIKLSSADATIRETTSPAVEVLKDSSFDEQQAKIESNIESLLFDAMNNREYKVIVRKIESELKSLKNEEKKEFYRKEITDLMACMNVLSEYDKIILESTSDAELQYSRSSENLNTIYEKLIDIRNILNKESNLNALIQEKINEINNIKSACNNIRTAMAELLKKQIDNENQIQKNGYAYIEITNSEKNYIMELINDLERTNYNLTNVINNYKTELESVNKVEFKEEREALEEEKTKAERLLESNGGYRLESLKELEKLLQTAEDALNQNQRSVLVNNKENLEKWYSKAAIECKAAKVIFENRNFPLKSLQNLKQQLNKSNNNKDLSKEKIKYFEDSINELIYAVDKECNNWKKANPLQKVNMVLEKDNVALKKDNEDRNNVNKDVNLRNELIGLEKPINKLEDKNIKEIPNLPIKVDDKEERIGQVELQELINKYTNKLQIFKKNGNKDINLRNELMELKNQLENWGNKDIEEIPNLIQEDKNVNKSPAVYKRTGGGGGGGSSSTNRAEKTEAIDKKVEIKEDKAIKEEKEVEDKKQGWIESSNNWTFYSSDGNKVKSEWVYTGQKYYYINDDGAMESNKWINHLGKWYFLNNDGSMASSEWVSPNGNWYYLDDSGNIVTGWKNINGNWYYLNPTLDENEGVMKTGWINDGYNWYYMYPSGEMAYDTYINGYRLDSNGAWVI</sequence>
<dbReference type="PROSITE" id="PS51170">
    <property type="entry name" value="CW"/>
    <property type="match status" value="4"/>
</dbReference>
<feature type="coiled-coil region" evidence="3">
    <location>
        <begin position="245"/>
        <end position="323"/>
    </location>
</feature>
<gene>
    <name evidence="5" type="ORF">CLP_4155</name>
</gene>
<dbReference type="RefSeq" id="WP_003407143.1">
    <property type="nucleotide sequence ID" value="NZ_ACOM01000011.1"/>
</dbReference>
<dbReference type="eggNOG" id="COG5263">
    <property type="taxonomic scope" value="Bacteria"/>
</dbReference>
<dbReference type="Proteomes" id="UP000003081">
    <property type="component" value="Unassembled WGS sequence"/>
</dbReference>
<feature type="repeat" description="Cell wall-binding" evidence="2">
    <location>
        <begin position="695"/>
        <end position="714"/>
    </location>
</feature>
<reference evidence="5 6" key="1">
    <citation type="submission" date="2009-08" db="EMBL/GenBank/DDBJ databases">
        <authorList>
            <person name="Shrivastava S."/>
            <person name="Brinkac L.B."/>
            <person name="Brown J.L."/>
            <person name="Bruce D.B."/>
            <person name="Detter C."/>
            <person name="Green L.D."/>
            <person name="Munk C.A."/>
            <person name="Rogers Y.C."/>
            <person name="Tapia R."/>
            <person name="Sims D.R."/>
            <person name="Smith L.A."/>
            <person name="Smith T.J."/>
            <person name="Sutton G."/>
            <person name="Brettin T."/>
        </authorList>
    </citation>
    <scope>NUCLEOTIDE SEQUENCE [LARGE SCALE GENOMIC DNA]</scope>
    <source>
        <strain evidence="6">E4 str. BoNT E BL5262</strain>
    </source>
</reference>
<accession>C4IMV7</accession>
<comment type="caution">
    <text evidence="5">The sequence shown here is derived from an EMBL/GenBank/DDBJ whole genome shotgun (WGS) entry which is preliminary data.</text>
</comment>
<protein>
    <submittedName>
        <fullName evidence="5">Surface protein PspC</fullName>
    </submittedName>
</protein>
<dbReference type="SUPFAM" id="SSF69360">
    <property type="entry name" value="Cell wall binding repeat"/>
    <property type="match status" value="1"/>
</dbReference>
<evidence type="ECO:0000256" key="1">
    <source>
        <dbReference type="ARBA" id="ARBA00022737"/>
    </source>
</evidence>
<organism evidence="5 6">
    <name type="scientific">Clostridium butyricum E4 str. BoNT E BL5262</name>
    <dbReference type="NCBI Taxonomy" id="632245"/>
    <lineage>
        <taxon>Bacteria</taxon>
        <taxon>Bacillati</taxon>
        <taxon>Bacillota</taxon>
        <taxon>Clostridia</taxon>
        <taxon>Eubacteriales</taxon>
        <taxon>Clostridiaceae</taxon>
        <taxon>Clostridium</taxon>
    </lineage>
</organism>
<keyword evidence="3" id="KW-0175">Coiled coil</keyword>
<feature type="region of interest" description="Disordered" evidence="4">
    <location>
        <begin position="537"/>
        <end position="562"/>
    </location>
</feature>